<proteinExistence type="predicted"/>
<accession>A0AAE0CZ16</accession>
<dbReference type="AlphaFoldDB" id="A0AAE0CZ16"/>
<evidence type="ECO:0000313" key="2">
    <source>
        <dbReference type="EMBL" id="KAK2731717.1"/>
    </source>
</evidence>
<gene>
    <name evidence="2" type="ORF">CKAH01_08873</name>
</gene>
<sequence>MCQQLEELLVCCSKVCRSEEHGIRLPLLRLVPTPNPLYVLCRKANEIGYHSDANCLGRLVLSQRPAQCPEYHAAPGAKTNNILSWAASRDIMERSNFPAHIHCAACLGIGHGGVVNVQSAHMPPIGQTGPMPLHITMNVTGVRNRWIQGEWTCCSKGECQPGSLYEYRAAAVIASMQQGELDRERARAQEQARQEAALALFGLSQSGIIFPMPQAPHTPQAPRAPQATPAAPSESPADPFDGMDFVYDNPHANSPSPANDVVNDDANQPQADNGEGSSSDAQPKPFGVAENGEVIYDCIVVRDPCMDGCERCNFGRYKRHRY</sequence>
<dbReference type="EMBL" id="VYYT01000566">
    <property type="protein sequence ID" value="KAK2731717.1"/>
    <property type="molecule type" value="Genomic_DNA"/>
</dbReference>
<keyword evidence="3" id="KW-1185">Reference proteome</keyword>
<evidence type="ECO:0000313" key="3">
    <source>
        <dbReference type="Proteomes" id="UP001281614"/>
    </source>
</evidence>
<protein>
    <submittedName>
        <fullName evidence="2">D-aminopeptidase</fullName>
    </submittedName>
</protein>
<reference evidence="2" key="1">
    <citation type="submission" date="2023-02" db="EMBL/GenBank/DDBJ databases">
        <title>Colletotrichum kahawae CIFC_Que2 genome sequencing and assembly.</title>
        <authorList>
            <person name="Baroncelli R."/>
        </authorList>
    </citation>
    <scope>NUCLEOTIDE SEQUENCE</scope>
    <source>
        <strain evidence="2">CIFC_Que2</strain>
    </source>
</reference>
<evidence type="ECO:0000256" key="1">
    <source>
        <dbReference type="SAM" id="MobiDB-lite"/>
    </source>
</evidence>
<feature type="region of interest" description="Disordered" evidence="1">
    <location>
        <begin position="211"/>
        <end position="287"/>
    </location>
</feature>
<feature type="compositionally biased region" description="Polar residues" evidence="1">
    <location>
        <begin position="265"/>
        <end position="281"/>
    </location>
</feature>
<feature type="compositionally biased region" description="Low complexity" evidence="1">
    <location>
        <begin position="215"/>
        <end position="232"/>
    </location>
</feature>
<dbReference type="Proteomes" id="UP001281614">
    <property type="component" value="Unassembled WGS sequence"/>
</dbReference>
<comment type="caution">
    <text evidence="2">The sequence shown here is derived from an EMBL/GenBank/DDBJ whole genome shotgun (WGS) entry which is preliminary data.</text>
</comment>
<name>A0AAE0CZ16_COLKA</name>
<organism evidence="2 3">
    <name type="scientific">Colletotrichum kahawae</name>
    <name type="common">Coffee berry disease fungus</name>
    <dbReference type="NCBI Taxonomy" id="34407"/>
    <lineage>
        <taxon>Eukaryota</taxon>
        <taxon>Fungi</taxon>
        <taxon>Dikarya</taxon>
        <taxon>Ascomycota</taxon>
        <taxon>Pezizomycotina</taxon>
        <taxon>Sordariomycetes</taxon>
        <taxon>Hypocreomycetidae</taxon>
        <taxon>Glomerellales</taxon>
        <taxon>Glomerellaceae</taxon>
        <taxon>Colletotrichum</taxon>
        <taxon>Colletotrichum gloeosporioides species complex</taxon>
    </lineage>
</organism>